<dbReference type="InterPro" id="IPR043969">
    <property type="entry name" value="MAP3K_PH"/>
</dbReference>
<proteinExistence type="predicted"/>
<dbReference type="Proteomes" id="UP000037510">
    <property type="component" value="Unassembled WGS sequence"/>
</dbReference>
<evidence type="ECO:0000313" key="9">
    <source>
        <dbReference type="Proteomes" id="UP000037510"/>
    </source>
</evidence>
<comment type="caution">
    <text evidence="8">The sequence shown here is derived from an EMBL/GenBank/DDBJ whole genome shotgun (WGS) entry which is preliminary data.</text>
</comment>
<protein>
    <recommendedName>
        <fullName evidence="7">Protein kinase domain-containing protein</fullName>
    </recommendedName>
</protein>
<dbReference type="PROSITE" id="PS50011">
    <property type="entry name" value="PROTEIN_KINASE_DOM"/>
    <property type="match status" value="1"/>
</dbReference>
<sequence>MITFGNANTSAPLEDTAGDVRSICESVCSDGSNATVQPGGSNQRPRMDIACVLDVSQSSNMAHRKRALEEVRLASELVNANVHHIHTNVLDTFYNADVALVDLSVQLQQSSLLYHLGISLPNFLFVSYKLTDMGTCVTTNPAASKFKGDGAADPRQHLTLRLKNILQDVEVQTKAHLQEKFLSDLRKARETYSGQELANVLHAMRRRLDDPAVLSGDTILNMLISYREIQDYDAIVQVVDDLKTIMNRKNYVNMPIIRFMHAFAMNRRNKEGDRENALKVCVKALEKKENRFPDMLCLCGRIYKDKFVESQHLDKERMVLNHLIGKKGSLSSLKDYWDVATFFEISVLAQDYVKAIQAAECMFKLKPPNWYLKSTIGNIELIDRFRKSEDTSPEQQVFSFWMEYFVEATKSSCDNIIRFPVIILEAAKVYMPSYVNVNVGAEQKSLEILNLCLEAMMGKCRQVHRWLFTSDMIRSYSENSDDFQIFLPSQACRQRLHDLLGELTADHEKVTDLDTSGMQDQLKGTYGVVYAARDLNTQVRIAVKEIPERNLGDYLGSISEDNYFKIFMEQVPGGSLSALLRSNGVVKISDFGTSKRLAGLCPSTETFAGTLQYMAPEVIDKGQRGYGAPADIWSLGCTVVEMATGNPPFIELGSPQAAVFKVGYYKIHPEIPSELTPKAKSFNLRCFIPDPEKRATAAELLEDPFLCEKKKPTSRLGSSMDYSRSISVPADKARPVAHKKISEPGMPGALPSSPEIDTMPNTPSTDEMDSNDTLLNRRSGHDKRASIFHRHRVRWILLTEERLTASSHSLASVGAGQREDLLKMDAQRATGLWKHRLENEQCITALKEELDFDSNAINELHSAIYMFQEAVNVVLRMHSIKPHWILHQELLESYQQYQALLRTMLEEQRTQTQIIRDFVEKRPRPVTKEEPPDPEQESLIRDWTEARGIPPSAARALLSEHYTLDDLLHLAQREDITRLNLNAARALLSEHYTLDDLLHLAQREDITRLNLNAARALLSEHYTLDDLLHLAQREDSTRLNLKGGVEVRLWRAIHEHRVSTAQLRRTSSVDTDIDNNSIV</sequence>
<dbReference type="PANTHER" id="PTHR11584:SF394">
    <property type="entry name" value="APOPTOTIC SIGNAL-REGULATING KINASE 1, ISOFORM C"/>
    <property type="match status" value="1"/>
</dbReference>
<dbReference type="STRING" id="104452.A0A0L7LTA5"/>
<dbReference type="SUPFAM" id="SSF56112">
    <property type="entry name" value="Protein kinase-like (PK-like)"/>
    <property type="match status" value="1"/>
</dbReference>
<evidence type="ECO:0000256" key="2">
    <source>
        <dbReference type="ARBA" id="ARBA00022679"/>
    </source>
</evidence>
<keyword evidence="3" id="KW-0547">Nucleotide-binding</keyword>
<dbReference type="InterPro" id="IPR025136">
    <property type="entry name" value="MAP3K_TRAF-bd"/>
</dbReference>
<dbReference type="Pfam" id="PF13281">
    <property type="entry name" value="MAP3K_TRAF_bd"/>
    <property type="match status" value="1"/>
</dbReference>
<dbReference type="Gene3D" id="3.30.200.20">
    <property type="entry name" value="Phosphorylase Kinase, domain 1"/>
    <property type="match status" value="1"/>
</dbReference>
<dbReference type="InterPro" id="IPR046873">
    <property type="entry name" value="HisK-N-like"/>
</dbReference>
<evidence type="ECO:0000256" key="3">
    <source>
        <dbReference type="ARBA" id="ARBA00022741"/>
    </source>
</evidence>
<accession>A0A0L7LTA5</accession>
<evidence type="ECO:0000256" key="5">
    <source>
        <dbReference type="ARBA" id="ARBA00022840"/>
    </source>
</evidence>
<dbReference type="Gene3D" id="1.10.510.10">
    <property type="entry name" value="Transferase(Phosphotransferase) domain 1"/>
    <property type="match status" value="1"/>
</dbReference>
<keyword evidence="9" id="KW-1185">Reference proteome</keyword>
<evidence type="ECO:0000259" key="7">
    <source>
        <dbReference type="PROSITE" id="PS50011"/>
    </source>
</evidence>
<organism evidence="8 9">
    <name type="scientific">Operophtera brumata</name>
    <name type="common">Winter moth</name>
    <name type="synonym">Phalaena brumata</name>
    <dbReference type="NCBI Taxonomy" id="104452"/>
    <lineage>
        <taxon>Eukaryota</taxon>
        <taxon>Metazoa</taxon>
        <taxon>Ecdysozoa</taxon>
        <taxon>Arthropoda</taxon>
        <taxon>Hexapoda</taxon>
        <taxon>Insecta</taxon>
        <taxon>Pterygota</taxon>
        <taxon>Neoptera</taxon>
        <taxon>Endopterygota</taxon>
        <taxon>Lepidoptera</taxon>
        <taxon>Glossata</taxon>
        <taxon>Ditrysia</taxon>
        <taxon>Geometroidea</taxon>
        <taxon>Geometridae</taxon>
        <taxon>Larentiinae</taxon>
        <taxon>Operophtera</taxon>
    </lineage>
</organism>
<keyword evidence="1" id="KW-0723">Serine/threonine-protein kinase</keyword>
<dbReference type="Pfam" id="PF20302">
    <property type="entry name" value="HisK-N-like"/>
    <property type="match status" value="1"/>
</dbReference>
<feature type="compositionally biased region" description="Polar residues" evidence="6">
    <location>
        <begin position="759"/>
        <end position="771"/>
    </location>
</feature>
<keyword evidence="4" id="KW-0418">Kinase</keyword>
<dbReference type="EMBL" id="JTDY01000168">
    <property type="protein sequence ID" value="KOB78476.1"/>
    <property type="molecule type" value="Genomic_DNA"/>
</dbReference>
<dbReference type="Pfam" id="PF00069">
    <property type="entry name" value="Pkinase"/>
    <property type="match status" value="1"/>
</dbReference>
<evidence type="ECO:0000313" key="8">
    <source>
        <dbReference type="EMBL" id="KOB78476.1"/>
    </source>
</evidence>
<gene>
    <name evidence="8" type="ORF">OBRU01_00849</name>
</gene>
<keyword evidence="5" id="KW-0067">ATP-binding</keyword>
<evidence type="ECO:0000256" key="6">
    <source>
        <dbReference type="SAM" id="MobiDB-lite"/>
    </source>
</evidence>
<reference evidence="8 9" key="1">
    <citation type="journal article" date="2015" name="Genome Biol. Evol.">
        <title>The genome of winter moth (Operophtera brumata) provides a genomic perspective on sexual dimorphism and phenology.</title>
        <authorList>
            <person name="Derks M.F."/>
            <person name="Smit S."/>
            <person name="Salis L."/>
            <person name="Schijlen E."/>
            <person name="Bossers A."/>
            <person name="Mateman C."/>
            <person name="Pijl A.S."/>
            <person name="de Ridder D."/>
            <person name="Groenen M.A."/>
            <person name="Visser M.E."/>
            <person name="Megens H.J."/>
        </authorList>
    </citation>
    <scope>NUCLEOTIDE SEQUENCE [LARGE SCALE GENOMIC DNA]</scope>
    <source>
        <strain evidence="8">WM2013NL</strain>
        <tissue evidence="8">Head and thorax</tissue>
    </source>
</reference>
<feature type="domain" description="Protein kinase" evidence="7">
    <location>
        <begin position="370"/>
        <end position="706"/>
    </location>
</feature>
<dbReference type="AlphaFoldDB" id="A0A0L7LTA5"/>
<dbReference type="InterPro" id="IPR011009">
    <property type="entry name" value="Kinase-like_dom_sf"/>
</dbReference>
<evidence type="ECO:0000256" key="1">
    <source>
        <dbReference type="ARBA" id="ARBA00022527"/>
    </source>
</evidence>
<evidence type="ECO:0000256" key="4">
    <source>
        <dbReference type="ARBA" id="ARBA00022777"/>
    </source>
</evidence>
<dbReference type="InterPro" id="IPR000719">
    <property type="entry name" value="Prot_kinase_dom"/>
</dbReference>
<feature type="non-terminal residue" evidence="8">
    <location>
        <position position="1079"/>
    </location>
</feature>
<dbReference type="GO" id="GO:0005524">
    <property type="term" value="F:ATP binding"/>
    <property type="evidence" value="ECO:0007669"/>
    <property type="project" value="UniProtKB-KW"/>
</dbReference>
<keyword evidence="2" id="KW-0808">Transferase</keyword>
<dbReference type="Pfam" id="PF19039">
    <property type="entry name" value="ASK_PH"/>
    <property type="match status" value="1"/>
</dbReference>
<name>A0A0L7LTA5_OPEBR</name>
<dbReference type="GO" id="GO:0004674">
    <property type="term" value="F:protein serine/threonine kinase activity"/>
    <property type="evidence" value="ECO:0007669"/>
    <property type="project" value="UniProtKB-KW"/>
</dbReference>
<dbReference type="GO" id="GO:0000165">
    <property type="term" value="P:MAPK cascade"/>
    <property type="evidence" value="ECO:0007669"/>
    <property type="project" value="InterPro"/>
</dbReference>
<dbReference type="PANTHER" id="PTHR11584">
    <property type="entry name" value="SERINE/THREONINE PROTEIN KINASE"/>
    <property type="match status" value="1"/>
</dbReference>
<feature type="region of interest" description="Disordered" evidence="6">
    <location>
        <begin position="733"/>
        <end position="771"/>
    </location>
</feature>